<dbReference type="Proteomes" id="UP000035368">
    <property type="component" value="Chromosome"/>
</dbReference>
<proteinExistence type="predicted"/>
<feature type="transmembrane region" description="Helical" evidence="1">
    <location>
        <begin position="420"/>
        <end position="439"/>
    </location>
</feature>
<dbReference type="STRING" id="1050174.CEPID_01325"/>
<dbReference type="PATRIC" id="fig|1050174.4.peg.269"/>
<dbReference type="InterPro" id="IPR023908">
    <property type="entry name" value="xxxLxxG_rpt"/>
</dbReference>
<dbReference type="EMBL" id="CP011541">
    <property type="protein sequence ID" value="AKK02152.1"/>
    <property type="molecule type" value="Genomic_DNA"/>
</dbReference>
<feature type="signal peptide" evidence="2">
    <location>
        <begin position="1"/>
        <end position="26"/>
    </location>
</feature>
<dbReference type="AlphaFoldDB" id="A0A0G3GTL5"/>
<organism evidence="3 4">
    <name type="scientific">Corynebacterium epidermidicanis</name>
    <dbReference type="NCBI Taxonomy" id="1050174"/>
    <lineage>
        <taxon>Bacteria</taxon>
        <taxon>Bacillati</taxon>
        <taxon>Actinomycetota</taxon>
        <taxon>Actinomycetes</taxon>
        <taxon>Mycobacteriales</taxon>
        <taxon>Corynebacteriaceae</taxon>
        <taxon>Corynebacterium</taxon>
    </lineage>
</organism>
<keyword evidence="1" id="KW-0812">Transmembrane</keyword>
<keyword evidence="4" id="KW-1185">Reference proteome</keyword>
<sequence length="458" mass="46442">MRPIRRLLFALLLVLPLIGGAAYSIATNSDPSAAWSSPDEPSAAPGAADLVPARRAAGEASSQAGFLIGGTKELSSGAGQLADGTGKLAEGGHTAAGAANELSNGMVQLQAGTGQLGDGAVKVADGVQQAVDQVQGIGLIQMQIVREIDRVSAELEKDKSPEAAEFRKQLAGFRTQVEQFKLDGAMVDQLSQLRTGSREIANQLAVPGYGFHDGIYSATKGSKELATGLAELDAGLAEASNGANQLRDGAVKVDNMAAKNKEKIGAVQRALPADVAPAAEEPMPTLIPLLGFLISALVMVGCSLTSRFGFVAVLLMGALAALVLATDLTPVVGAGLVATVILAGLAAGFLARGLVAVFGPRWGSYVMWAGLLVQIGAVGFVWKLASRADISPVLGAVSAFMPMHYSTGALTSAGNSGSTTVLGVSLGVLAATAVCGFLVSKFAGYSASVGPEENNSVS</sequence>
<evidence type="ECO:0000313" key="4">
    <source>
        <dbReference type="Proteomes" id="UP000035368"/>
    </source>
</evidence>
<accession>A0A0G3GTL5</accession>
<dbReference type="KEGG" id="cei:CEPID_01325"/>
<gene>
    <name evidence="3" type="ORF">CEPID_01325</name>
</gene>
<dbReference type="RefSeq" id="WP_047239423.1">
    <property type="nucleotide sequence ID" value="NZ_CP011541.1"/>
</dbReference>
<feature type="transmembrane region" description="Helical" evidence="1">
    <location>
        <begin position="331"/>
        <end position="350"/>
    </location>
</feature>
<feature type="chain" id="PRO_5039167955" evidence="2">
    <location>
        <begin position="27"/>
        <end position="458"/>
    </location>
</feature>
<keyword evidence="2" id="KW-0732">Signal</keyword>
<protein>
    <submittedName>
        <fullName evidence="3">X-X-X-Leu-X-X-Gly heptad repeat-containing protein</fullName>
    </submittedName>
</protein>
<dbReference type="NCBIfam" id="TIGR03057">
    <property type="entry name" value="xxxLxxG_by_4"/>
    <property type="match status" value="2"/>
</dbReference>
<feature type="transmembrane region" description="Helical" evidence="1">
    <location>
        <begin position="362"/>
        <end position="382"/>
    </location>
</feature>
<name>A0A0G3GTL5_9CORY</name>
<evidence type="ECO:0000256" key="1">
    <source>
        <dbReference type="SAM" id="Phobius"/>
    </source>
</evidence>
<dbReference type="OrthoDB" id="4426125at2"/>
<feature type="transmembrane region" description="Helical" evidence="1">
    <location>
        <begin position="283"/>
        <end position="301"/>
    </location>
</feature>
<keyword evidence="1" id="KW-0472">Membrane</keyword>
<feature type="transmembrane region" description="Helical" evidence="1">
    <location>
        <begin position="308"/>
        <end position="325"/>
    </location>
</feature>
<evidence type="ECO:0000313" key="3">
    <source>
        <dbReference type="EMBL" id="AKK02152.1"/>
    </source>
</evidence>
<evidence type="ECO:0000256" key="2">
    <source>
        <dbReference type="SAM" id="SignalP"/>
    </source>
</evidence>
<reference evidence="3 4" key="1">
    <citation type="submission" date="2015-05" db="EMBL/GenBank/DDBJ databases">
        <title>Complete genome sequence of Corynebacterium epidermidicanis DSM 45586, isolated from the skin of a dog suffering from pruritus.</title>
        <authorList>
            <person name="Ruckert C."/>
            <person name="Albersmeier A."/>
            <person name="Winkler A."/>
            <person name="Tauch A."/>
        </authorList>
    </citation>
    <scope>NUCLEOTIDE SEQUENCE [LARGE SCALE GENOMIC DNA]</scope>
    <source>
        <strain evidence="3 4">DSM 45586</strain>
    </source>
</reference>
<keyword evidence="1" id="KW-1133">Transmembrane helix</keyword>